<dbReference type="Pfam" id="PF03929">
    <property type="entry name" value="PepSY_TM"/>
    <property type="match status" value="1"/>
</dbReference>
<name>A0ABW5YU97_9SPHI</name>
<feature type="region of interest" description="Disordered" evidence="1">
    <location>
        <begin position="109"/>
        <end position="157"/>
    </location>
</feature>
<dbReference type="InterPro" id="IPR005625">
    <property type="entry name" value="PepSY-ass_TM"/>
</dbReference>
<dbReference type="EMBL" id="JBHUPE010000002">
    <property type="protein sequence ID" value="MFD2903122.1"/>
    <property type="molecule type" value="Genomic_DNA"/>
</dbReference>
<feature type="transmembrane region" description="Helical" evidence="2">
    <location>
        <begin position="21"/>
        <end position="45"/>
    </location>
</feature>
<evidence type="ECO:0000313" key="4">
    <source>
        <dbReference type="Proteomes" id="UP001597509"/>
    </source>
</evidence>
<dbReference type="RefSeq" id="WP_380918375.1">
    <property type="nucleotide sequence ID" value="NZ_JBHUPE010000002.1"/>
</dbReference>
<keyword evidence="4" id="KW-1185">Reference proteome</keyword>
<feature type="transmembrane region" description="Helical" evidence="2">
    <location>
        <begin position="265"/>
        <end position="285"/>
    </location>
</feature>
<sequence>MKATRTEKSNWQKIRKLFNDLHLWFGLISGIVVFVVCLTGTVYVYNTEIREAAAPQYYQVASAGKQKINTDSLLRISKDNIKGKVVGIKIPFDQERTVAILYNKPKKDFEGKESSAKDNGPSISVDKKSGEGKANDKLADSKKEEPKKEAGRKPRANQMMVNPYTGELIGDVGEIKNGTNDMMQVMFGLHRWLLLNEIKEPIFDGIENRKLGSWITGTATLLFLLGVISGMIIWFPNKLRGWKNGLSIKWSGNWKRINHDIHNTLGFYSCIILFLMSVTGPFWSFDWYRTGWQKTWGTYEASSEKKEEKTKLVSIYPITGKRVMTIDETLIAINKVLPYDGDVTINFPKDSTGTISVLKNKVGFFAPSAGDKLTLDQYTGEILEKEIFVEKTFSQRASASVKALHIGDIYGPFTKIIYFISCLIATSLPVTGVFIWINKMKKKPKRK</sequence>
<accession>A0ABW5YU97</accession>
<feature type="transmembrane region" description="Helical" evidence="2">
    <location>
        <begin position="211"/>
        <end position="235"/>
    </location>
</feature>
<evidence type="ECO:0000256" key="2">
    <source>
        <dbReference type="SAM" id="Phobius"/>
    </source>
</evidence>
<dbReference type="Proteomes" id="UP001597509">
    <property type="component" value="Unassembled WGS sequence"/>
</dbReference>
<dbReference type="PANTHER" id="PTHR34219:SF3">
    <property type="entry name" value="BLL7967 PROTEIN"/>
    <property type="match status" value="1"/>
</dbReference>
<organism evidence="3 4">
    <name type="scientific">Sphingobacterium anhuiense</name>
    <dbReference type="NCBI Taxonomy" id="493780"/>
    <lineage>
        <taxon>Bacteria</taxon>
        <taxon>Pseudomonadati</taxon>
        <taxon>Bacteroidota</taxon>
        <taxon>Sphingobacteriia</taxon>
        <taxon>Sphingobacteriales</taxon>
        <taxon>Sphingobacteriaceae</taxon>
        <taxon>Sphingobacterium</taxon>
    </lineage>
</organism>
<dbReference type="PANTHER" id="PTHR34219">
    <property type="entry name" value="IRON-REGULATED INNER MEMBRANE PROTEIN-RELATED"/>
    <property type="match status" value="1"/>
</dbReference>
<evidence type="ECO:0000256" key="1">
    <source>
        <dbReference type="SAM" id="MobiDB-lite"/>
    </source>
</evidence>
<proteinExistence type="predicted"/>
<feature type="transmembrane region" description="Helical" evidence="2">
    <location>
        <begin position="416"/>
        <end position="437"/>
    </location>
</feature>
<keyword evidence="2" id="KW-0472">Membrane</keyword>
<gene>
    <name evidence="3" type="ORF">ACFS6I_04235</name>
</gene>
<keyword evidence="2" id="KW-0812">Transmembrane</keyword>
<evidence type="ECO:0000313" key="3">
    <source>
        <dbReference type="EMBL" id="MFD2903122.1"/>
    </source>
</evidence>
<keyword evidence="2" id="KW-1133">Transmembrane helix</keyword>
<protein>
    <submittedName>
        <fullName evidence="3">PepSY-associated TM helix domain-containing protein</fullName>
    </submittedName>
</protein>
<feature type="compositionally biased region" description="Basic and acidic residues" evidence="1">
    <location>
        <begin position="125"/>
        <end position="152"/>
    </location>
</feature>
<reference evidence="4" key="1">
    <citation type="journal article" date="2019" name="Int. J. Syst. Evol. Microbiol.">
        <title>The Global Catalogue of Microorganisms (GCM) 10K type strain sequencing project: providing services to taxonomists for standard genome sequencing and annotation.</title>
        <authorList>
            <consortium name="The Broad Institute Genomics Platform"/>
            <consortium name="The Broad Institute Genome Sequencing Center for Infectious Disease"/>
            <person name="Wu L."/>
            <person name="Ma J."/>
        </authorList>
    </citation>
    <scope>NUCLEOTIDE SEQUENCE [LARGE SCALE GENOMIC DNA]</scope>
    <source>
        <strain evidence="4">KCTC 22209</strain>
    </source>
</reference>
<comment type="caution">
    <text evidence="3">The sequence shown here is derived from an EMBL/GenBank/DDBJ whole genome shotgun (WGS) entry which is preliminary data.</text>
</comment>